<evidence type="ECO:0000313" key="2">
    <source>
        <dbReference type="Proteomes" id="UP000177062"/>
    </source>
</evidence>
<comment type="caution">
    <text evidence="1">The sequence shown here is derived from an EMBL/GenBank/DDBJ whole genome shotgun (WGS) entry which is preliminary data.</text>
</comment>
<protein>
    <recommendedName>
        <fullName evidence="3">DNRLRE domain-containing protein</fullName>
    </recommendedName>
</protein>
<organism evidence="1 2">
    <name type="scientific">Candidatus Colwellbacteria bacterium RBG_13_48_8</name>
    <dbReference type="NCBI Taxonomy" id="1797685"/>
    <lineage>
        <taxon>Bacteria</taxon>
        <taxon>Candidatus Colwelliibacteriota</taxon>
    </lineage>
</organism>
<dbReference type="Proteomes" id="UP000177062">
    <property type="component" value="Unassembled WGS sequence"/>
</dbReference>
<accession>A0A1G1YXZ9</accession>
<sequence>MISKNSSGRTLLGKLIVGLLSLLLVSFGLVLSSRIAYTEPSSPCISVSIFANADDGIMANDNSIYPYETYTMAGAYSGNNRSAYFRFGSIAVPKGSTVLTAHIHFVGENTVSGRPVLTNIYLVDEDNHVAPTAYAEWSTDHGIHTTAFAPWDFTSRGSGVAIETADFSTAVTEVLARTGWTFNNAIGVHIDNDGSTGSNYEGWAALESTAYTEPVLHICYTPPDGLVQLPVVASGDDGFSVAGSYLDATSNYADIGRSGTPIYNSWFRFDHVTIPQGANILSAHLDLYSVGNSGSHPIKSKISCVDEDNHVAPTSLPDWNTDHSIHTDAYSTWDFTAVAFGSTLQSADFSSAVEEIIARTGWVSGNALGIHVDDNGTISGYWQAFATYENGVLNGLPKPSLHITYEEGGRKRTIIISSDTSEPIKKGPTII</sequence>
<name>A0A1G1YXZ9_9BACT</name>
<gene>
    <name evidence="1" type="ORF">A2Y84_00190</name>
</gene>
<evidence type="ECO:0008006" key="3">
    <source>
        <dbReference type="Google" id="ProtNLM"/>
    </source>
</evidence>
<proteinExistence type="predicted"/>
<evidence type="ECO:0000313" key="1">
    <source>
        <dbReference type="EMBL" id="OGY57223.1"/>
    </source>
</evidence>
<dbReference type="AlphaFoldDB" id="A0A1G1YXZ9"/>
<reference evidence="1 2" key="1">
    <citation type="journal article" date="2016" name="Nat. Commun.">
        <title>Thousands of microbial genomes shed light on interconnected biogeochemical processes in an aquifer system.</title>
        <authorList>
            <person name="Anantharaman K."/>
            <person name="Brown C.T."/>
            <person name="Hug L.A."/>
            <person name="Sharon I."/>
            <person name="Castelle C.J."/>
            <person name="Probst A.J."/>
            <person name="Thomas B.C."/>
            <person name="Singh A."/>
            <person name="Wilkins M.J."/>
            <person name="Karaoz U."/>
            <person name="Brodie E.L."/>
            <person name="Williams K.H."/>
            <person name="Hubbard S.S."/>
            <person name="Banfield J.F."/>
        </authorList>
    </citation>
    <scope>NUCLEOTIDE SEQUENCE [LARGE SCALE GENOMIC DNA]</scope>
</reference>
<dbReference type="EMBL" id="MHIT01000002">
    <property type="protein sequence ID" value="OGY57223.1"/>
    <property type="molecule type" value="Genomic_DNA"/>
</dbReference>